<name>A0A2V5HH01_ASPV1</name>
<dbReference type="Proteomes" id="UP000249829">
    <property type="component" value="Unassembled WGS sequence"/>
</dbReference>
<feature type="region of interest" description="Disordered" evidence="1">
    <location>
        <begin position="1"/>
        <end position="35"/>
    </location>
</feature>
<dbReference type="AlphaFoldDB" id="A0A2V5HH01"/>
<gene>
    <name evidence="2" type="ORF">BO99DRAFT_183739</name>
</gene>
<feature type="compositionally biased region" description="Basic residues" evidence="1">
    <location>
        <begin position="19"/>
        <end position="29"/>
    </location>
</feature>
<feature type="compositionally biased region" description="Basic residues" evidence="1">
    <location>
        <begin position="1"/>
        <end position="10"/>
    </location>
</feature>
<accession>A0A2V5HH01</accession>
<feature type="region of interest" description="Disordered" evidence="1">
    <location>
        <begin position="58"/>
        <end position="93"/>
    </location>
</feature>
<keyword evidence="3" id="KW-1185">Reference proteome</keyword>
<feature type="compositionally biased region" description="Polar residues" evidence="1">
    <location>
        <begin position="58"/>
        <end position="80"/>
    </location>
</feature>
<evidence type="ECO:0000256" key="1">
    <source>
        <dbReference type="SAM" id="MobiDB-lite"/>
    </source>
</evidence>
<sequence length="93" mass="10770">MNTYTRHRKEAAREDRCPIRHARQHKHSKTRPENDACATPVGVWPLYLPLCVFLSQHSSFSKSPPHSNQTQKPQMKNNTPKVYRSAVADAYIR</sequence>
<protein>
    <submittedName>
        <fullName evidence="2">Uncharacterized protein</fullName>
    </submittedName>
</protein>
<proteinExistence type="predicted"/>
<evidence type="ECO:0000313" key="3">
    <source>
        <dbReference type="Proteomes" id="UP000249829"/>
    </source>
</evidence>
<evidence type="ECO:0000313" key="2">
    <source>
        <dbReference type="EMBL" id="PYI23665.1"/>
    </source>
</evidence>
<organism evidence="2 3">
    <name type="scientific">Aspergillus violaceofuscus (strain CBS 115571)</name>
    <dbReference type="NCBI Taxonomy" id="1450538"/>
    <lineage>
        <taxon>Eukaryota</taxon>
        <taxon>Fungi</taxon>
        <taxon>Dikarya</taxon>
        <taxon>Ascomycota</taxon>
        <taxon>Pezizomycotina</taxon>
        <taxon>Eurotiomycetes</taxon>
        <taxon>Eurotiomycetidae</taxon>
        <taxon>Eurotiales</taxon>
        <taxon>Aspergillaceae</taxon>
        <taxon>Aspergillus</taxon>
    </lineage>
</organism>
<reference evidence="2 3" key="1">
    <citation type="submission" date="2018-02" db="EMBL/GenBank/DDBJ databases">
        <title>The genomes of Aspergillus section Nigri reveals drivers in fungal speciation.</title>
        <authorList>
            <consortium name="DOE Joint Genome Institute"/>
            <person name="Vesth T.C."/>
            <person name="Nybo J."/>
            <person name="Theobald S."/>
            <person name="Brandl J."/>
            <person name="Frisvad J.C."/>
            <person name="Nielsen K.F."/>
            <person name="Lyhne E.K."/>
            <person name="Kogle M.E."/>
            <person name="Kuo A."/>
            <person name="Riley R."/>
            <person name="Clum A."/>
            <person name="Nolan M."/>
            <person name="Lipzen A."/>
            <person name="Salamov A."/>
            <person name="Henrissat B."/>
            <person name="Wiebenga A."/>
            <person name="De vries R.P."/>
            <person name="Grigoriev I.V."/>
            <person name="Mortensen U.H."/>
            <person name="Andersen M.R."/>
            <person name="Baker S.E."/>
        </authorList>
    </citation>
    <scope>NUCLEOTIDE SEQUENCE [LARGE SCALE GENOMIC DNA]</scope>
    <source>
        <strain evidence="2 3">CBS 115571</strain>
    </source>
</reference>
<dbReference type="EMBL" id="KZ825105">
    <property type="protein sequence ID" value="PYI23665.1"/>
    <property type="molecule type" value="Genomic_DNA"/>
</dbReference>